<keyword evidence="2" id="KW-1185">Reference proteome</keyword>
<sequence length="34" mass="3735">MEKLMAFIEEGYMSGIDYFGCTINKGGECDVLAV</sequence>
<dbReference type="EMBL" id="LT960611">
    <property type="protein sequence ID" value="SON48547.1"/>
    <property type="molecule type" value="Genomic_DNA"/>
</dbReference>
<reference evidence="1 2" key="1">
    <citation type="submission" date="2017-10" db="EMBL/GenBank/DDBJ databases">
        <authorList>
            <person name="Banno H."/>
            <person name="Chua N.-H."/>
        </authorList>
    </citation>
    <scope>NUCLEOTIDE SEQUENCE [LARGE SCALE GENOMIC DNA]</scope>
    <source>
        <strain evidence="1">Vibrio tapetis CECT4600</strain>
    </source>
</reference>
<gene>
    <name evidence="1" type="ORF">VTAP4600_A0568</name>
</gene>
<dbReference type="Proteomes" id="UP000235828">
    <property type="component" value="Chromosome A"/>
</dbReference>
<dbReference type="KEGG" id="vta:A0568"/>
<accession>A0A2N8Z9I0</accession>
<proteinExistence type="predicted"/>
<dbReference type="AlphaFoldDB" id="A0A2N8Z9I0"/>
<organism evidence="1 2">
    <name type="scientific">Vibrio tapetis subsp. tapetis</name>
    <dbReference type="NCBI Taxonomy" id="1671868"/>
    <lineage>
        <taxon>Bacteria</taxon>
        <taxon>Pseudomonadati</taxon>
        <taxon>Pseudomonadota</taxon>
        <taxon>Gammaproteobacteria</taxon>
        <taxon>Vibrionales</taxon>
        <taxon>Vibrionaceae</taxon>
        <taxon>Vibrio</taxon>
    </lineage>
</organism>
<name>A0A2N8Z9I0_9VIBR</name>
<evidence type="ECO:0000313" key="1">
    <source>
        <dbReference type="EMBL" id="SON48547.1"/>
    </source>
</evidence>
<protein>
    <submittedName>
        <fullName evidence="1">Uncharacterized protein</fullName>
    </submittedName>
</protein>
<evidence type="ECO:0000313" key="2">
    <source>
        <dbReference type="Proteomes" id="UP000235828"/>
    </source>
</evidence>